<feature type="domain" description="CAAX prenyl protease 2/Lysostaphin resistance protein A-like" evidence="2">
    <location>
        <begin position="164"/>
        <end position="258"/>
    </location>
</feature>
<name>A0ABV8RDB8_9SPHN</name>
<keyword evidence="1" id="KW-0812">Transmembrane</keyword>
<organism evidence="3 4">
    <name type="scientific">Sphingorhabdus arenilitoris</name>
    <dbReference type="NCBI Taxonomy" id="1490041"/>
    <lineage>
        <taxon>Bacteria</taxon>
        <taxon>Pseudomonadati</taxon>
        <taxon>Pseudomonadota</taxon>
        <taxon>Alphaproteobacteria</taxon>
        <taxon>Sphingomonadales</taxon>
        <taxon>Sphingomonadaceae</taxon>
        <taxon>Sphingorhabdus</taxon>
    </lineage>
</organism>
<evidence type="ECO:0000259" key="2">
    <source>
        <dbReference type="Pfam" id="PF02517"/>
    </source>
</evidence>
<protein>
    <submittedName>
        <fullName evidence="3">CPBP family intramembrane glutamic endopeptidase</fullName>
        <ecNumber evidence="3">3.4.-.-</ecNumber>
    </submittedName>
</protein>
<feature type="transmembrane region" description="Helical" evidence="1">
    <location>
        <begin position="223"/>
        <end position="241"/>
    </location>
</feature>
<proteinExistence type="predicted"/>
<dbReference type="EC" id="3.4.-.-" evidence="3"/>
<evidence type="ECO:0000313" key="4">
    <source>
        <dbReference type="Proteomes" id="UP001595887"/>
    </source>
</evidence>
<dbReference type="Proteomes" id="UP001595887">
    <property type="component" value="Unassembled WGS sequence"/>
</dbReference>
<feature type="transmembrane region" description="Helical" evidence="1">
    <location>
        <begin position="29"/>
        <end position="53"/>
    </location>
</feature>
<reference evidence="4" key="1">
    <citation type="journal article" date="2019" name="Int. J. Syst. Evol. Microbiol.">
        <title>The Global Catalogue of Microorganisms (GCM) 10K type strain sequencing project: providing services to taxonomists for standard genome sequencing and annotation.</title>
        <authorList>
            <consortium name="The Broad Institute Genomics Platform"/>
            <consortium name="The Broad Institute Genome Sequencing Center for Infectious Disease"/>
            <person name="Wu L."/>
            <person name="Ma J."/>
        </authorList>
    </citation>
    <scope>NUCLEOTIDE SEQUENCE [LARGE SCALE GENOMIC DNA]</scope>
    <source>
        <strain evidence="4">CECT 8531</strain>
    </source>
</reference>
<evidence type="ECO:0000313" key="3">
    <source>
        <dbReference type="EMBL" id="MFC4291343.1"/>
    </source>
</evidence>
<gene>
    <name evidence="3" type="ORF">ACFOWX_02825</name>
</gene>
<keyword evidence="4" id="KW-1185">Reference proteome</keyword>
<feature type="transmembrane region" description="Helical" evidence="1">
    <location>
        <begin position="119"/>
        <end position="142"/>
    </location>
</feature>
<evidence type="ECO:0000256" key="1">
    <source>
        <dbReference type="SAM" id="Phobius"/>
    </source>
</evidence>
<dbReference type="Pfam" id="PF02517">
    <property type="entry name" value="Rce1-like"/>
    <property type="match status" value="1"/>
</dbReference>
<dbReference type="InterPro" id="IPR003675">
    <property type="entry name" value="Rce1/LyrA-like_dom"/>
</dbReference>
<dbReference type="EMBL" id="JBHSDH010000011">
    <property type="protein sequence ID" value="MFC4291343.1"/>
    <property type="molecule type" value="Genomic_DNA"/>
</dbReference>
<sequence length="267" mass="29559">MTIDVRNSIMDGQQAPNAGKPFPGLLVSFIWIVIFFVLQITASIIAVASTILASGRANELVKNPELLSQDMSLIAMPTIWSLVISNLITLGMLMVYLAQKGRLDIIRFNNWSELNFSRTIIIGVMVVAIALGFNYIYSEFIIPGIELQADLKMLFDAIPDTLFNTILLFIMVAILAPVLEEFLFRGLLQNALKHRMPVYAAIAVSAAIFSLAHVNWFAADLEFYIFPPIFILGAAFGYLYHVTGSLRTCIILHIINNSAALLIGFNS</sequence>
<keyword evidence="1" id="KW-1133">Transmembrane helix</keyword>
<comment type="caution">
    <text evidence="3">The sequence shown here is derived from an EMBL/GenBank/DDBJ whole genome shotgun (WGS) entry which is preliminary data.</text>
</comment>
<keyword evidence="3" id="KW-0378">Hydrolase</keyword>
<keyword evidence="1" id="KW-0472">Membrane</keyword>
<dbReference type="PANTHER" id="PTHR43592:SF15">
    <property type="entry name" value="CAAX AMINO TERMINAL PROTEASE FAMILY PROTEIN"/>
    <property type="match status" value="1"/>
</dbReference>
<feature type="transmembrane region" description="Helical" evidence="1">
    <location>
        <begin position="196"/>
        <end position="217"/>
    </location>
</feature>
<feature type="transmembrane region" description="Helical" evidence="1">
    <location>
        <begin position="73"/>
        <end position="98"/>
    </location>
</feature>
<feature type="transmembrane region" description="Helical" evidence="1">
    <location>
        <begin position="162"/>
        <end position="184"/>
    </location>
</feature>
<accession>A0ABV8RDB8</accession>
<dbReference type="GO" id="GO:0016787">
    <property type="term" value="F:hydrolase activity"/>
    <property type="evidence" value="ECO:0007669"/>
    <property type="project" value="UniProtKB-KW"/>
</dbReference>
<dbReference type="RefSeq" id="WP_381421100.1">
    <property type="nucleotide sequence ID" value="NZ_JBHSDH010000011.1"/>
</dbReference>
<dbReference type="PANTHER" id="PTHR43592">
    <property type="entry name" value="CAAX AMINO TERMINAL PROTEASE"/>
    <property type="match status" value="1"/>
</dbReference>